<reference evidence="11" key="1">
    <citation type="submission" date="2023-06" db="EMBL/GenBank/DDBJ databases">
        <title>Phylogenetic Diversity of Rhizobium strains.</title>
        <authorList>
            <person name="Moura F.T."/>
            <person name="Helene L.C.F."/>
            <person name="Hungria M."/>
        </authorList>
    </citation>
    <scope>NUCLEOTIDE SEQUENCE</scope>
    <source>
        <strain evidence="11">CCGE526</strain>
    </source>
</reference>
<organism evidence="11 12">
    <name type="scientific">Rhizobium mayense</name>
    <dbReference type="NCBI Taxonomy" id="1312184"/>
    <lineage>
        <taxon>Bacteria</taxon>
        <taxon>Pseudomonadati</taxon>
        <taxon>Pseudomonadota</taxon>
        <taxon>Alphaproteobacteria</taxon>
        <taxon>Hyphomicrobiales</taxon>
        <taxon>Rhizobiaceae</taxon>
        <taxon>Rhizobium/Agrobacterium group</taxon>
        <taxon>Rhizobium</taxon>
    </lineage>
</organism>
<evidence type="ECO:0000256" key="4">
    <source>
        <dbReference type="ARBA" id="ARBA00022741"/>
    </source>
</evidence>
<accession>A0ABT7JQV4</accession>
<dbReference type="Gene3D" id="1.20.1560.10">
    <property type="entry name" value="ABC transporter type 1, transmembrane domain"/>
    <property type="match status" value="1"/>
</dbReference>
<proteinExistence type="inferred from homology"/>
<name>A0ABT7JQV4_9HYPH</name>
<keyword evidence="4" id="KW-0547">Nucleotide-binding</keyword>
<keyword evidence="5 11" id="KW-0067">ATP-binding</keyword>
<comment type="caution">
    <text evidence="11">The sequence shown here is derived from an EMBL/GenBank/DDBJ whole genome shotgun (WGS) entry which is preliminary data.</text>
</comment>
<comment type="subcellular location">
    <subcellularLocation>
        <location evidence="1">Cell membrane</location>
        <topology evidence="1">Multi-pass membrane protein</topology>
    </subcellularLocation>
</comment>
<evidence type="ECO:0000256" key="7">
    <source>
        <dbReference type="ARBA" id="ARBA00023136"/>
    </source>
</evidence>
<keyword evidence="7 8" id="KW-0472">Membrane</keyword>
<evidence type="ECO:0000313" key="12">
    <source>
        <dbReference type="Proteomes" id="UP001172645"/>
    </source>
</evidence>
<evidence type="ECO:0000259" key="9">
    <source>
        <dbReference type="PROSITE" id="PS50893"/>
    </source>
</evidence>
<feature type="transmembrane region" description="Helical" evidence="8">
    <location>
        <begin position="272"/>
        <end position="292"/>
    </location>
</feature>
<dbReference type="GO" id="GO:0005524">
    <property type="term" value="F:ATP binding"/>
    <property type="evidence" value="ECO:0007669"/>
    <property type="project" value="UniProtKB-KW"/>
</dbReference>
<dbReference type="SMART" id="SM00382">
    <property type="entry name" value="AAA"/>
    <property type="match status" value="1"/>
</dbReference>
<keyword evidence="6 8" id="KW-1133">Transmembrane helix</keyword>
<comment type="similarity">
    <text evidence="2">Belongs to the ABC transporter superfamily.</text>
</comment>
<feature type="transmembrane region" description="Helical" evidence="8">
    <location>
        <begin position="155"/>
        <end position="178"/>
    </location>
</feature>
<feature type="transmembrane region" description="Helical" evidence="8">
    <location>
        <begin position="35"/>
        <end position="56"/>
    </location>
</feature>
<dbReference type="Gene3D" id="3.40.50.300">
    <property type="entry name" value="P-loop containing nucleotide triphosphate hydrolases"/>
    <property type="match status" value="1"/>
</dbReference>
<evidence type="ECO:0000259" key="10">
    <source>
        <dbReference type="PROSITE" id="PS50929"/>
    </source>
</evidence>
<dbReference type="PROSITE" id="PS50893">
    <property type="entry name" value="ABC_TRANSPORTER_2"/>
    <property type="match status" value="1"/>
</dbReference>
<dbReference type="InterPro" id="IPR003593">
    <property type="entry name" value="AAA+_ATPase"/>
</dbReference>
<dbReference type="PROSITE" id="PS00211">
    <property type="entry name" value="ABC_TRANSPORTER_1"/>
    <property type="match status" value="1"/>
</dbReference>
<protein>
    <submittedName>
        <fullName evidence="11">ABC transporter ATP-binding protein</fullName>
    </submittedName>
</protein>
<dbReference type="PANTHER" id="PTHR43394:SF1">
    <property type="entry name" value="ATP-BINDING CASSETTE SUB-FAMILY B MEMBER 10, MITOCHONDRIAL"/>
    <property type="match status" value="1"/>
</dbReference>
<dbReference type="SUPFAM" id="SSF90123">
    <property type="entry name" value="ABC transporter transmembrane region"/>
    <property type="match status" value="1"/>
</dbReference>
<evidence type="ECO:0000256" key="1">
    <source>
        <dbReference type="ARBA" id="ARBA00004651"/>
    </source>
</evidence>
<evidence type="ECO:0000256" key="5">
    <source>
        <dbReference type="ARBA" id="ARBA00022840"/>
    </source>
</evidence>
<keyword evidence="12" id="KW-1185">Reference proteome</keyword>
<sequence>MFRRFEKLVDPFQHYDDLSPPPDTWRYLKSNLHPFRFVMAMSLALTVVGAAIEIWLIGYTSQLVDILAATRPDQLWASHGAELLAAAALVLIGRPLAGYLRESLDDIAFRPNAETLFRWRAHRHVLRQSVGWFRQDFSGRIASQVRDIGNSATGAAYAVLHTLSFVTIYVAGSLWLMASIDLRLIWPLLVWVCCYLGLMAFVIPRLRRASEEFQGAYASLTGMLVDTYANIDIIKLFANAAEEDREGRERFAAARRTFVRVQKLEVMVNSSMLFLGSFLIVGLVGYAVILWQAGGAPLGLIAASLALSFRITGMAEWMLDAVSSLFGHLGALRQSLLTVAQSLALTDEPDARQLVVSSGAITFKSVVHHYGKGNGGLGGVSLQIAAGEKVGLVGRSGTGKSTLVNLLLRFFDPEAGSIEIDGQDIRRIAQESLRRQIGMVTQDAALLHRSVRDNISHGNSRLSEGAIAAAADKAAASGFIATLRDHEGRIGYDAHVGERGVQLSGGQRQRIALARAILKDAPILVLDEATSALDSEVEAAIQDTLYGVMEGKTVIAIAHRLSTIAHMDRIVVLDEGRIVEDGTHVELLAQNGIYAALWARQSGGFIGGDDPASGELEQSQEKVRKR</sequence>
<dbReference type="InterPro" id="IPR036640">
    <property type="entry name" value="ABC1_TM_sf"/>
</dbReference>
<evidence type="ECO:0000313" key="11">
    <source>
        <dbReference type="EMBL" id="MDL2397309.1"/>
    </source>
</evidence>
<evidence type="ECO:0000256" key="8">
    <source>
        <dbReference type="SAM" id="Phobius"/>
    </source>
</evidence>
<dbReference type="InterPro" id="IPR027417">
    <property type="entry name" value="P-loop_NTPase"/>
</dbReference>
<dbReference type="InterPro" id="IPR039421">
    <property type="entry name" value="Type_1_exporter"/>
</dbReference>
<dbReference type="InterPro" id="IPR017871">
    <property type="entry name" value="ABC_transporter-like_CS"/>
</dbReference>
<evidence type="ECO:0000256" key="6">
    <source>
        <dbReference type="ARBA" id="ARBA00022989"/>
    </source>
</evidence>
<dbReference type="Pfam" id="PF00005">
    <property type="entry name" value="ABC_tran"/>
    <property type="match status" value="1"/>
</dbReference>
<dbReference type="Pfam" id="PF00664">
    <property type="entry name" value="ABC_membrane"/>
    <property type="match status" value="1"/>
</dbReference>
<feature type="domain" description="ABC transporter" evidence="9">
    <location>
        <begin position="361"/>
        <end position="600"/>
    </location>
</feature>
<evidence type="ECO:0000256" key="3">
    <source>
        <dbReference type="ARBA" id="ARBA00022692"/>
    </source>
</evidence>
<dbReference type="EMBL" id="JARFYM010000001">
    <property type="protein sequence ID" value="MDL2397309.1"/>
    <property type="molecule type" value="Genomic_DNA"/>
</dbReference>
<dbReference type="RefSeq" id="WP_285866069.1">
    <property type="nucleotide sequence ID" value="NZ_JARFYM010000001.1"/>
</dbReference>
<keyword evidence="3 8" id="KW-0812">Transmembrane</keyword>
<evidence type="ECO:0000256" key="2">
    <source>
        <dbReference type="ARBA" id="ARBA00005417"/>
    </source>
</evidence>
<gene>
    <name evidence="11" type="ORF">PY649_00235</name>
</gene>
<feature type="domain" description="ABC transmembrane type-1" evidence="10">
    <location>
        <begin position="40"/>
        <end position="325"/>
    </location>
</feature>
<dbReference type="PROSITE" id="PS50929">
    <property type="entry name" value="ABC_TM1F"/>
    <property type="match status" value="1"/>
</dbReference>
<dbReference type="InterPro" id="IPR003439">
    <property type="entry name" value="ABC_transporter-like_ATP-bd"/>
</dbReference>
<dbReference type="InterPro" id="IPR011527">
    <property type="entry name" value="ABC1_TM_dom"/>
</dbReference>
<dbReference type="Proteomes" id="UP001172645">
    <property type="component" value="Unassembled WGS sequence"/>
</dbReference>
<dbReference type="PANTHER" id="PTHR43394">
    <property type="entry name" value="ATP-DEPENDENT PERMEASE MDL1, MITOCHONDRIAL"/>
    <property type="match status" value="1"/>
</dbReference>
<feature type="transmembrane region" description="Helical" evidence="8">
    <location>
        <begin position="184"/>
        <end position="203"/>
    </location>
</feature>
<dbReference type="SUPFAM" id="SSF52540">
    <property type="entry name" value="P-loop containing nucleoside triphosphate hydrolases"/>
    <property type="match status" value="1"/>
</dbReference>